<protein>
    <submittedName>
        <fullName evidence="7">O-antigen ligase</fullName>
    </submittedName>
</protein>
<keyword evidence="3 5" id="KW-1133">Transmembrane helix</keyword>
<dbReference type="GO" id="GO:0016874">
    <property type="term" value="F:ligase activity"/>
    <property type="evidence" value="ECO:0007669"/>
    <property type="project" value="UniProtKB-KW"/>
</dbReference>
<evidence type="ECO:0000256" key="4">
    <source>
        <dbReference type="ARBA" id="ARBA00023136"/>
    </source>
</evidence>
<evidence type="ECO:0000256" key="2">
    <source>
        <dbReference type="ARBA" id="ARBA00022692"/>
    </source>
</evidence>
<feature type="transmembrane region" description="Helical" evidence="5">
    <location>
        <begin position="226"/>
        <end position="247"/>
    </location>
</feature>
<evidence type="ECO:0000256" key="1">
    <source>
        <dbReference type="ARBA" id="ARBA00004141"/>
    </source>
</evidence>
<comment type="subcellular location">
    <subcellularLocation>
        <location evidence="1">Membrane</location>
        <topology evidence="1">Multi-pass membrane protein</topology>
    </subcellularLocation>
</comment>
<dbReference type="Proteomes" id="UP000198620">
    <property type="component" value="Unassembled WGS sequence"/>
</dbReference>
<dbReference type="RefSeq" id="WP_090829062.1">
    <property type="nucleotide sequence ID" value="NZ_FOBH01000009.1"/>
</dbReference>
<dbReference type="GO" id="GO:0016020">
    <property type="term" value="C:membrane"/>
    <property type="evidence" value="ECO:0007669"/>
    <property type="project" value="UniProtKB-SubCell"/>
</dbReference>
<dbReference type="EMBL" id="FOBH01000009">
    <property type="protein sequence ID" value="SEL35610.1"/>
    <property type="molecule type" value="Genomic_DNA"/>
</dbReference>
<feature type="transmembrane region" description="Helical" evidence="5">
    <location>
        <begin position="359"/>
        <end position="375"/>
    </location>
</feature>
<feature type="transmembrane region" description="Helical" evidence="5">
    <location>
        <begin position="64"/>
        <end position="84"/>
    </location>
</feature>
<dbReference type="AlphaFoldDB" id="A0A1H7PIJ9"/>
<feature type="transmembrane region" description="Helical" evidence="5">
    <location>
        <begin position="152"/>
        <end position="173"/>
    </location>
</feature>
<keyword evidence="8" id="KW-1185">Reference proteome</keyword>
<evidence type="ECO:0000256" key="5">
    <source>
        <dbReference type="SAM" id="Phobius"/>
    </source>
</evidence>
<proteinExistence type="predicted"/>
<dbReference type="PANTHER" id="PTHR37422">
    <property type="entry name" value="TEICHURONIC ACID BIOSYNTHESIS PROTEIN TUAE"/>
    <property type="match status" value="1"/>
</dbReference>
<sequence>MHDKVVSSSSLLPNAQAWQNILAKFVLLFFGIALWMKWMSMSAGFIVALVWILDNGHRRLGQIIKEPLVLAILILCAALALGILWGDYPESGRLKWRRYFALLVFIPFLSLLNKDRLPWAIGGLVSGYAIVLMIGIYQCVIAGEQGIPPLDISYLTFSSMLGIGIIISIYLAGESNHKKIKSALWFLTLLLLYVQFNQHGRGPLVATLLGSGLLIFLRYKSEKKVLLSIAVCFIITAVAFAYSGGLYQRLAQVQTDIELSQQGKYDTSLGYRFAVWDVGLHGIAEKPLFGHGTGVPEGYFEKTVMTYKGGIYKDLPKYMETSHYHNDWIEIGMHLGAFGLLVFAFLLRSWFQTLKAHSLSIPGAALVCFIFISGLTDTFALYTKVVTFLLVITAVAIVWQKKNMGEKTWEYKRVGIF</sequence>
<gene>
    <name evidence="7" type="ORF">SAMN05216387_10946</name>
</gene>
<feature type="transmembrane region" description="Helical" evidence="5">
    <location>
        <begin position="119"/>
        <end position="140"/>
    </location>
</feature>
<dbReference type="OrthoDB" id="8576060at2"/>
<feature type="transmembrane region" description="Helical" evidence="5">
    <location>
        <begin position="96"/>
        <end position="112"/>
    </location>
</feature>
<feature type="transmembrane region" description="Helical" evidence="5">
    <location>
        <begin position="381"/>
        <end position="399"/>
    </location>
</feature>
<evidence type="ECO:0000256" key="3">
    <source>
        <dbReference type="ARBA" id="ARBA00022989"/>
    </source>
</evidence>
<feature type="transmembrane region" description="Helical" evidence="5">
    <location>
        <begin position="27"/>
        <end position="52"/>
    </location>
</feature>
<dbReference type="STRING" id="1233.SAMN05216387_10946"/>
<name>A0A1H7PIJ9_9PROT</name>
<keyword evidence="2 5" id="KW-0812">Transmembrane</keyword>
<reference evidence="7 8" key="1">
    <citation type="submission" date="2016-10" db="EMBL/GenBank/DDBJ databases">
        <authorList>
            <person name="de Groot N.N."/>
        </authorList>
    </citation>
    <scope>NUCLEOTIDE SEQUENCE [LARGE SCALE GENOMIC DNA]</scope>
    <source>
        <strain evidence="7 8">Nv1</strain>
    </source>
</reference>
<evidence type="ECO:0000313" key="7">
    <source>
        <dbReference type="EMBL" id="SEL35610.1"/>
    </source>
</evidence>
<feature type="transmembrane region" description="Helical" evidence="5">
    <location>
        <begin position="328"/>
        <end position="347"/>
    </location>
</feature>
<evidence type="ECO:0000259" key="6">
    <source>
        <dbReference type="Pfam" id="PF04932"/>
    </source>
</evidence>
<evidence type="ECO:0000313" key="8">
    <source>
        <dbReference type="Proteomes" id="UP000198620"/>
    </source>
</evidence>
<accession>A0A1H7PIJ9</accession>
<dbReference type="PANTHER" id="PTHR37422:SF13">
    <property type="entry name" value="LIPOPOLYSACCHARIDE BIOSYNTHESIS PROTEIN PA4999-RELATED"/>
    <property type="match status" value="1"/>
</dbReference>
<feature type="domain" description="O-antigen ligase-related" evidence="6">
    <location>
        <begin position="187"/>
        <end position="344"/>
    </location>
</feature>
<dbReference type="InterPro" id="IPR007016">
    <property type="entry name" value="O-antigen_ligase-rel_domated"/>
</dbReference>
<dbReference type="Pfam" id="PF04932">
    <property type="entry name" value="Wzy_C"/>
    <property type="match status" value="1"/>
</dbReference>
<dbReference type="InterPro" id="IPR051533">
    <property type="entry name" value="WaaL-like"/>
</dbReference>
<keyword evidence="4 5" id="KW-0472">Membrane</keyword>
<keyword evidence="7" id="KW-0436">Ligase</keyword>
<organism evidence="7 8">
    <name type="scientific">Nitrosovibrio tenuis</name>
    <dbReference type="NCBI Taxonomy" id="1233"/>
    <lineage>
        <taxon>Bacteria</taxon>
        <taxon>Pseudomonadati</taxon>
        <taxon>Pseudomonadota</taxon>
        <taxon>Betaproteobacteria</taxon>
        <taxon>Nitrosomonadales</taxon>
        <taxon>Nitrosomonadaceae</taxon>
        <taxon>Nitrosovibrio</taxon>
    </lineage>
</organism>